<dbReference type="Proteomes" id="UP001243846">
    <property type="component" value="Unassembled WGS sequence"/>
</dbReference>
<sequence>MSILPLTVPYVCGEVAFSFASRLAKRNAVSFREFLSDMGISLLGLLAGDDRALMRLAEISGADLGALRQATPHEVTRGRWRFFGQEFSGEAFRSSSIRGCSHCLLEDVSSGAGHGIIRGTWMLELVRSCPIHDQPIGFLWRSPDRAHRHDSSCRLEELFNDNQHFPWMSQSATTTDYDRWVWRRLSADKQPEHWFDRFDFQATAAFFDALGGLIASSGKTPTHATIKNVLQHADHGYELARQGQDAIRHFLSDHQERFSPTAGQRQIFGPLYLLLAERAPSSELRPFRQLLRDHIRQTWPLAPGDEILGEPVLSRRLVSVGAVARLFNADVDKVQQSLAAADAQPQISKLKPDDWVTFDREAAARIQIALNLKVSDSQFCAALHISPELFASLRDGGLLERARSGDGSGWSALAGQAIVEELLTGAHPIGRLTPDLMSIERAADHLACGADEIVRRIREGRFPRIARHLKHSGFASIFVDIAGLDGRAITAEVFAQSLGLAFSEMLSFFRKGHSPARIMQRDIGRKDRITLSPEQVASFHANFMSFRELALAATVGWNQLDHQLREQGIAPVLGCQRIYRRSEVKALLT</sequence>
<dbReference type="Pfam" id="PF06527">
    <property type="entry name" value="TniQ"/>
    <property type="match status" value="1"/>
</dbReference>
<proteinExistence type="predicted"/>
<comment type="caution">
    <text evidence="2">The sequence shown here is derived from an EMBL/GenBank/DDBJ whole genome shotgun (WGS) entry which is preliminary data.</text>
</comment>
<name>A0ABT8D6A4_9RHOB</name>
<organism evidence="2 3">
    <name type="scientific">Paracoccus cavernae</name>
    <dbReference type="NCBI Taxonomy" id="1571207"/>
    <lineage>
        <taxon>Bacteria</taxon>
        <taxon>Pseudomonadati</taxon>
        <taxon>Pseudomonadota</taxon>
        <taxon>Alphaproteobacteria</taxon>
        <taxon>Rhodobacterales</taxon>
        <taxon>Paracoccaceae</taxon>
        <taxon>Paracoccus</taxon>
    </lineage>
</organism>
<feature type="domain" description="TniQ" evidence="1">
    <location>
        <begin position="5"/>
        <end position="133"/>
    </location>
</feature>
<dbReference type="RefSeq" id="WP_377686939.1">
    <property type="nucleotide sequence ID" value="NZ_JBHMDZ010000039.1"/>
</dbReference>
<accession>A0ABT8D6A4</accession>
<reference evidence="3" key="1">
    <citation type="journal article" date="2019" name="Int. J. Syst. Evol. Microbiol.">
        <title>The Global Catalogue of Microorganisms (GCM) 10K type strain sequencing project: providing services to taxonomists for standard genome sequencing and annotation.</title>
        <authorList>
            <consortium name="The Broad Institute Genomics Platform"/>
            <consortium name="The Broad Institute Genome Sequencing Center for Infectious Disease"/>
            <person name="Wu L."/>
            <person name="Ma J."/>
        </authorList>
    </citation>
    <scope>NUCLEOTIDE SEQUENCE [LARGE SCALE GENOMIC DNA]</scope>
    <source>
        <strain evidence="3">CECT 8482</strain>
    </source>
</reference>
<protein>
    <submittedName>
        <fullName evidence="2">TniQ family protein</fullName>
    </submittedName>
</protein>
<gene>
    <name evidence="2" type="ORF">QWZ10_05575</name>
</gene>
<keyword evidence="3" id="KW-1185">Reference proteome</keyword>
<dbReference type="EMBL" id="JAUFRC010000001">
    <property type="protein sequence ID" value="MDN3711413.1"/>
    <property type="molecule type" value="Genomic_DNA"/>
</dbReference>
<dbReference type="InterPro" id="IPR009492">
    <property type="entry name" value="TniQ"/>
</dbReference>
<evidence type="ECO:0000259" key="1">
    <source>
        <dbReference type="Pfam" id="PF06527"/>
    </source>
</evidence>
<evidence type="ECO:0000313" key="2">
    <source>
        <dbReference type="EMBL" id="MDN3711413.1"/>
    </source>
</evidence>
<evidence type="ECO:0000313" key="3">
    <source>
        <dbReference type="Proteomes" id="UP001243846"/>
    </source>
</evidence>